<dbReference type="HAMAP" id="MF_00265">
    <property type="entry name" value="VapC_Nob1"/>
    <property type="match status" value="1"/>
</dbReference>
<dbReference type="GO" id="GO:0090729">
    <property type="term" value="F:toxin activity"/>
    <property type="evidence" value="ECO:0007669"/>
    <property type="project" value="UniProtKB-KW"/>
</dbReference>
<dbReference type="EMBL" id="ANHY01000005">
    <property type="protein sequence ID" value="EKV31697.1"/>
    <property type="molecule type" value="Genomic_DNA"/>
</dbReference>
<dbReference type="PANTHER" id="PTHR35901">
    <property type="entry name" value="RIBONUCLEASE VAPC3"/>
    <property type="match status" value="1"/>
</dbReference>
<keyword evidence="3 6" id="KW-0479">Metal-binding</keyword>
<keyword evidence="1 6" id="KW-1277">Toxin-antitoxin system</keyword>
<evidence type="ECO:0000256" key="5">
    <source>
        <dbReference type="ARBA" id="ARBA00022842"/>
    </source>
</evidence>
<keyword evidence="9" id="KW-1185">Reference proteome</keyword>
<dbReference type="PANTHER" id="PTHR35901:SF1">
    <property type="entry name" value="EXONUCLEASE VAPC9"/>
    <property type="match status" value="1"/>
</dbReference>
<dbReference type="InterPro" id="IPR002716">
    <property type="entry name" value="PIN_dom"/>
</dbReference>
<accession>K9H2B3</accession>
<dbReference type="InterPro" id="IPR044153">
    <property type="entry name" value="PIN_Pae0151-like"/>
</dbReference>
<evidence type="ECO:0000256" key="4">
    <source>
        <dbReference type="ARBA" id="ARBA00022801"/>
    </source>
</evidence>
<dbReference type="eggNOG" id="COG4113">
    <property type="taxonomic scope" value="Bacteria"/>
</dbReference>
<dbReference type="EC" id="3.1.-.-" evidence="6"/>
<evidence type="ECO:0000256" key="1">
    <source>
        <dbReference type="ARBA" id="ARBA00022649"/>
    </source>
</evidence>
<reference evidence="8 9" key="1">
    <citation type="journal article" date="2013" name="Genome Announc.">
        <title>Draft Genome Sequence of an Alphaproteobacterium, Caenispirillum salinarum AK4(T), Isolated from a Solar Saltern.</title>
        <authorList>
            <person name="Khatri I."/>
            <person name="Singh A."/>
            <person name="Korpole S."/>
            <person name="Pinnaka A.K."/>
            <person name="Subramanian S."/>
        </authorList>
    </citation>
    <scope>NUCLEOTIDE SEQUENCE [LARGE SCALE GENOMIC DNA]</scope>
    <source>
        <strain evidence="8 9">AK4</strain>
    </source>
</reference>
<dbReference type="SUPFAM" id="SSF88723">
    <property type="entry name" value="PIN domain-like"/>
    <property type="match status" value="1"/>
</dbReference>
<dbReference type="InterPro" id="IPR029060">
    <property type="entry name" value="PIN-like_dom_sf"/>
</dbReference>
<dbReference type="Proteomes" id="UP000009881">
    <property type="component" value="Unassembled WGS sequence"/>
</dbReference>
<dbReference type="OrthoDB" id="1524147at2"/>
<evidence type="ECO:0000256" key="3">
    <source>
        <dbReference type="ARBA" id="ARBA00022723"/>
    </source>
</evidence>
<keyword evidence="6" id="KW-0800">Toxin</keyword>
<dbReference type="STRING" id="1238182.C882_3447"/>
<gene>
    <name evidence="6" type="primary">vapC</name>
    <name evidence="8" type="ORF">C882_3447</name>
</gene>
<feature type="binding site" evidence="6">
    <location>
        <position position="7"/>
    </location>
    <ligand>
        <name>Mg(2+)</name>
        <dbReference type="ChEBI" id="CHEBI:18420"/>
    </ligand>
</feature>
<dbReference type="InterPro" id="IPR051619">
    <property type="entry name" value="TypeII_TA_RNase_PINc/VapC"/>
</dbReference>
<dbReference type="InterPro" id="IPR022907">
    <property type="entry name" value="VapC_family"/>
</dbReference>
<keyword evidence="5 6" id="KW-0460">Magnesium</keyword>
<name>K9H2B3_9PROT</name>
<evidence type="ECO:0000256" key="2">
    <source>
        <dbReference type="ARBA" id="ARBA00022722"/>
    </source>
</evidence>
<dbReference type="GO" id="GO:0000287">
    <property type="term" value="F:magnesium ion binding"/>
    <property type="evidence" value="ECO:0007669"/>
    <property type="project" value="UniProtKB-UniRule"/>
</dbReference>
<proteinExistence type="inferred from homology"/>
<evidence type="ECO:0000313" key="8">
    <source>
        <dbReference type="EMBL" id="EKV31697.1"/>
    </source>
</evidence>
<keyword evidence="4 6" id="KW-0378">Hydrolase</keyword>
<evidence type="ECO:0000259" key="7">
    <source>
        <dbReference type="Pfam" id="PF01850"/>
    </source>
</evidence>
<comment type="function">
    <text evidence="6">Toxic component of a toxin-antitoxin (TA) system. An RNase.</text>
</comment>
<dbReference type="CDD" id="cd09873">
    <property type="entry name" value="PIN_Pae0151-like"/>
    <property type="match status" value="1"/>
</dbReference>
<comment type="caution">
    <text evidence="8">The sequence shown here is derived from an EMBL/GenBank/DDBJ whole genome shotgun (WGS) entry which is preliminary data.</text>
</comment>
<dbReference type="GO" id="GO:0004540">
    <property type="term" value="F:RNA nuclease activity"/>
    <property type="evidence" value="ECO:0007669"/>
    <property type="project" value="InterPro"/>
</dbReference>
<keyword evidence="2 6" id="KW-0540">Nuclease</keyword>
<evidence type="ECO:0000256" key="6">
    <source>
        <dbReference type="HAMAP-Rule" id="MF_00265"/>
    </source>
</evidence>
<dbReference type="Gene3D" id="3.40.50.1010">
    <property type="entry name" value="5'-nuclease"/>
    <property type="match status" value="1"/>
</dbReference>
<organism evidence="8 9">
    <name type="scientific">Caenispirillum salinarum AK4</name>
    <dbReference type="NCBI Taxonomy" id="1238182"/>
    <lineage>
        <taxon>Bacteria</taxon>
        <taxon>Pseudomonadati</taxon>
        <taxon>Pseudomonadota</taxon>
        <taxon>Alphaproteobacteria</taxon>
        <taxon>Rhodospirillales</taxon>
        <taxon>Novispirillaceae</taxon>
        <taxon>Caenispirillum</taxon>
    </lineage>
</organism>
<dbReference type="AlphaFoldDB" id="K9H2B3"/>
<feature type="domain" description="PIN" evidence="7">
    <location>
        <begin position="4"/>
        <end position="125"/>
    </location>
</feature>
<feature type="binding site" evidence="6">
    <location>
        <position position="101"/>
    </location>
    <ligand>
        <name>Mg(2+)</name>
        <dbReference type="ChEBI" id="CHEBI:18420"/>
    </ligand>
</feature>
<comment type="cofactor">
    <cofactor evidence="6">
        <name>Mg(2+)</name>
        <dbReference type="ChEBI" id="CHEBI:18420"/>
    </cofactor>
</comment>
<protein>
    <recommendedName>
        <fullName evidence="6">Ribonuclease VapC</fullName>
        <shortName evidence="6">RNase VapC</shortName>
        <ecNumber evidence="6">3.1.-.-</ecNumber>
    </recommendedName>
    <alternativeName>
        <fullName evidence="6">Toxin VapC</fullName>
    </alternativeName>
</protein>
<dbReference type="GO" id="GO:0016787">
    <property type="term" value="F:hydrolase activity"/>
    <property type="evidence" value="ECO:0007669"/>
    <property type="project" value="UniProtKB-KW"/>
</dbReference>
<dbReference type="RefSeq" id="WP_009539566.1">
    <property type="nucleotide sequence ID" value="NZ_ANHY01000005.1"/>
</dbReference>
<comment type="similarity">
    <text evidence="6">Belongs to the PINc/VapC protein family.</text>
</comment>
<sequence>MTLIVVDASVAVKWVVTEEPVEETAAARLLTRRARLAAPRLLDAELGNILWRKRRKGELTADEAEEAAIVLENAPLERGAEAGLWLRALALAAEMDHPVYDCVYVALAERLQAAFVVTADRRFAQRFASGSAPHTEGAPLVIMVGDAGARLDALQE</sequence>
<evidence type="ECO:0000313" key="9">
    <source>
        <dbReference type="Proteomes" id="UP000009881"/>
    </source>
</evidence>
<dbReference type="Pfam" id="PF01850">
    <property type="entry name" value="PIN"/>
    <property type="match status" value="1"/>
</dbReference>